<dbReference type="InterPro" id="IPR005190">
    <property type="entry name" value="GlnE_rpt_dom"/>
</dbReference>
<feature type="non-terminal residue" evidence="9">
    <location>
        <position position="1"/>
    </location>
</feature>
<name>H3KDA7_9BURK</name>
<dbReference type="PANTHER" id="PTHR30621:SF0">
    <property type="entry name" value="BIFUNCTIONAL GLUTAMINE SYNTHETASE ADENYLYLTRANSFERASE_ADENYLYL-REMOVING ENZYME"/>
    <property type="match status" value="1"/>
</dbReference>
<keyword evidence="6" id="KW-0511">Multifunctional enzyme</keyword>
<keyword evidence="1 9" id="KW-0808">Transferase</keyword>
<dbReference type="Gene3D" id="3.30.460.10">
    <property type="entry name" value="Beta Polymerase, domain 2"/>
    <property type="match status" value="2"/>
</dbReference>
<evidence type="ECO:0000256" key="3">
    <source>
        <dbReference type="ARBA" id="ARBA00022741"/>
    </source>
</evidence>
<evidence type="ECO:0000313" key="9">
    <source>
        <dbReference type="EMBL" id="EHY31896.1"/>
    </source>
</evidence>
<dbReference type="GO" id="GO:0005829">
    <property type="term" value="C:cytosol"/>
    <property type="evidence" value="ECO:0007669"/>
    <property type="project" value="TreeGrafter"/>
</dbReference>
<feature type="domain" description="Glutamate-ammonia ligase adenylyltransferase repeated" evidence="7">
    <location>
        <begin position="1"/>
        <end position="37"/>
    </location>
</feature>
<comment type="caution">
    <text evidence="9">The sequence shown here is derived from an EMBL/GenBank/DDBJ whole genome shotgun (WGS) entry which is preliminary data.</text>
</comment>
<keyword evidence="3" id="KW-0547">Nucleotide-binding</keyword>
<dbReference type="PATRIC" id="fig|762967.3.peg.573"/>
<keyword evidence="5" id="KW-0460">Magnesium</keyword>
<dbReference type="Pfam" id="PF03710">
    <property type="entry name" value="GlnE"/>
    <property type="match status" value="2"/>
</dbReference>
<dbReference type="RefSeq" id="WP_008541370.1">
    <property type="nucleotide sequence ID" value="NZ_JH604912.1"/>
</dbReference>
<evidence type="ECO:0000259" key="7">
    <source>
        <dbReference type="Pfam" id="PF03710"/>
    </source>
</evidence>
<feature type="domain" description="PII-uridylyltransferase/Glutamine-synthetase adenylyltransferase" evidence="8">
    <location>
        <begin position="608"/>
        <end position="699"/>
    </location>
</feature>
<dbReference type="GO" id="GO:0008882">
    <property type="term" value="F:[glutamate-ammonia-ligase] adenylyltransferase activity"/>
    <property type="evidence" value="ECO:0007669"/>
    <property type="project" value="InterPro"/>
</dbReference>
<gene>
    <name evidence="9" type="ORF">HMPREF9440_00716</name>
</gene>
<dbReference type="NCBIfam" id="NF008292">
    <property type="entry name" value="PRK11072.1"/>
    <property type="match status" value="1"/>
</dbReference>
<evidence type="ECO:0000256" key="5">
    <source>
        <dbReference type="ARBA" id="ARBA00022842"/>
    </source>
</evidence>
<proteinExistence type="predicted"/>
<dbReference type="SUPFAM" id="SSF81301">
    <property type="entry name" value="Nucleotidyltransferase"/>
    <property type="match status" value="2"/>
</dbReference>
<evidence type="ECO:0000259" key="8">
    <source>
        <dbReference type="Pfam" id="PF08335"/>
    </source>
</evidence>
<evidence type="ECO:0000256" key="2">
    <source>
        <dbReference type="ARBA" id="ARBA00022695"/>
    </source>
</evidence>
<dbReference type="EMBL" id="AFBQ01000097">
    <property type="protein sequence ID" value="EHY31896.1"/>
    <property type="molecule type" value="Genomic_DNA"/>
</dbReference>
<dbReference type="Gene3D" id="1.20.120.330">
    <property type="entry name" value="Nucleotidyltransferases domain 2"/>
    <property type="match status" value="2"/>
</dbReference>
<sequence>NGDSGPIVCSTDMLEEYLYAQGRDWERFAWLKGRICNRAVYETPAAFEQHALGVRALVRPFVFRKYLDFGAISSLTKLHELVRAETDRRELARGAEGVNVKLGRGGIREIEFIAQTLQVIRGGRDATLRGRETLLMLDALARAGAMPEERAAKLKEAYVFLRNVEHALQYVDDQQTQFLPRTGETAERAARLLGVTLEDLWTQVEAVRGFVAQAFEGVFLLKDEKAESAGDDWPVGWQTGTRTAREALAAKLRSLGYGEDLDEVIERVTALATGRRGAMGEEARSRMTKLLPFVMEKAPGWCGAGAGRVIAPEEALGRYLKLLEAVSGRSTYVAMLHQYPRAAERVGRILAASRWSTDFVVRHPIILDELVDGRIREMSDDSPVDRSAWRAELRAALAQAEGDVERQMNVLRDAHHAALFRLLVADLDGRFTVMRLADQLSALADAVIAEVLELAWANLTKRHAERPTFAVIGYGKLGGKELGYESDLDLVFIHDDPAQEADAVYARLVRKMLSWLTLQTSSGKLFEVDMRLRPNGENGLITTNFAQFSRYERNEDGHGAWLWEHQALTRARFVAGDDALGAKFEAEREFVLRTPRDREMVLSGVAEMRRKMRDGHPNRTARFDIKHDAGGMVDVEFAVQALVLMHAHEHPSMVLNLGNIQLLELSGALGLIPEATAEAAADAYRKLRVIQHEVRLNAGEGVPARVEPERVETERRAVEALWRAVFGEPWRKD</sequence>
<organism evidence="9 10">
    <name type="scientific">Sutterella parvirubra YIT 11816</name>
    <dbReference type="NCBI Taxonomy" id="762967"/>
    <lineage>
        <taxon>Bacteria</taxon>
        <taxon>Pseudomonadati</taxon>
        <taxon>Pseudomonadota</taxon>
        <taxon>Betaproteobacteria</taxon>
        <taxon>Burkholderiales</taxon>
        <taxon>Sutterellaceae</taxon>
        <taxon>Sutterella</taxon>
    </lineage>
</organism>
<dbReference type="InterPro" id="IPR023057">
    <property type="entry name" value="GlnE"/>
</dbReference>
<dbReference type="InterPro" id="IPR013546">
    <property type="entry name" value="PII_UdlTrfase/GS_AdlTrfase"/>
</dbReference>
<evidence type="ECO:0000256" key="1">
    <source>
        <dbReference type="ARBA" id="ARBA00022679"/>
    </source>
</evidence>
<protein>
    <submittedName>
        <fullName evidence="9">Glutamine-synthetase adenylyltransferase/deadenyltransferase</fullName>
    </submittedName>
</protein>
<keyword evidence="4" id="KW-0067">ATP-binding</keyword>
<dbReference type="Pfam" id="PF08335">
    <property type="entry name" value="GlnD_UR_UTase"/>
    <property type="match status" value="2"/>
</dbReference>
<feature type="domain" description="PII-uridylyltransferase/Glutamine-synthetase adenylyltransferase" evidence="8">
    <location>
        <begin position="80"/>
        <end position="218"/>
    </location>
</feature>
<dbReference type="PANTHER" id="PTHR30621">
    <property type="entry name" value="GLUTAMINE SYNTHETASE ADENYLYLTRANSFERASE"/>
    <property type="match status" value="1"/>
</dbReference>
<evidence type="ECO:0000256" key="6">
    <source>
        <dbReference type="ARBA" id="ARBA00023268"/>
    </source>
</evidence>
<dbReference type="InterPro" id="IPR043519">
    <property type="entry name" value="NT_sf"/>
</dbReference>
<dbReference type="CDD" id="cd05401">
    <property type="entry name" value="NT_GlnE_GlnD_like"/>
    <property type="match status" value="1"/>
</dbReference>
<keyword evidence="2 9" id="KW-0548">Nucleotidyltransferase</keyword>
<dbReference type="SUPFAM" id="SSF81593">
    <property type="entry name" value="Nucleotidyltransferase substrate binding subunit/domain"/>
    <property type="match status" value="2"/>
</dbReference>
<evidence type="ECO:0000313" key="10">
    <source>
        <dbReference type="Proteomes" id="UP000004956"/>
    </source>
</evidence>
<dbReference type="Proteomes" id="UP000004956">
    <property type="component" value="Unassembled WGS sequence"/>
</dbReference>
<dbReference type="AlphaFoldDB" id="H3KDA7"/>
<evidence type="ECO:0000256" key="4">
    <source>
        <dbReference type="ARBA" id="ARBA00022840"/>
    </source>
</evidence>
<dbReference type="GO" id="GO:0005524">
    <property type="term" value="F:ATP binding"/>
    <property type="evidence" value="ECO:0007669"/>
    <property type="project" value="UniProtKB-KW"/>
</dbReference>
<dbReference type="Gene3D" id="1.20.120.1510">
    <property type="match status" value="1"/>
</dbReference>
<accession>H3KDA7</accession>
<dbReference type="GO" id="GO:0000820">
    <property type="term" value="P:regulation of glutamine family amino acid metabolic process"/>
    <property type="evidence" value="ECO:0007669"/>
    <property type="project" value="TreeGrafter"/>
</dbReference>
<feature type="domain" description="Glutamate-ammonia ligase adenylyltransferase repeated" evidence="7">
    <location>
        <begin position="344"/>
        <end position="586"/>
    </location>
</feature>
<dbReference type="HOGENOM" id="CLU_377940_0_0_4"/>
<keyword evidence="10" id="KW-1185">Reference proteome</keyword>
<reference evidence="9 10" key="1">
    <citation type="submission" date="2011-11" db="EMBL/GenBank/DDBJ databases">
        <authorList>
            <person name="Weinstock G."/>
            <person name="Sodergren E."/>
            <person name="Clifton S."/>
            <person name="Fulton L."/>
            <person name="Fulton B."/>
            <person name="Courtney L."/>
            <person name="Fronick C."/>
            <person name="Harrison M."/>
            <person name="Strong C."/>
            <person name="Farmer C."/>
            <person name="Delahaunty K."/>
            <person name="Markovic C."/>
            <person name="Hall O."/>
            <person name="Minx P."/>
            <person name="Tomlinson C."/>
            <person name="Mitreva M."/>
            <person name="Hou S."/>
            <person name="Chen J."/>
            <person name="Wollam A."/>
            <person name="Pepin K.H."/>
            <person name="Johnson M."/>
            <person name="Bhonagiri V."/>
            <person name="Zhang X."/>
            <person name="Suruliraj S."/>
            <person name="Warren W."/>
            <person name="Chinwalla A."/>
            <person name="Mardis E.R."/>
            <person name="Wilson R.K."/>
        </authorList>
    </citation>
    <scope>NUCLEOTIDE SEQUENCE [LARGE SCALE GENOMIC DNA]</scope>
    <source>
        <strain evidence="9 10">YIT 11816</strain>
    </source>
</reference>
<dbReference type="STRING" id="762967.HMPREF9440_00716"/>